<accession>A0A6J4UUC4</accession>
<evidence type="ECO:0000313" key="2">
    <source>
        <dbReference type="EMBL" id="CAA9556729.1"/>
    </source>
</evidence>
<dbReference type="AlphaFoldDB" id="A0A6J4UUC4"/>
<protein>
    <submittedName>
        <fullName evidence="2">Uncharacterized protein</fullName>
    </submittedName>
</protein>
<name>A0A6J4UUC4_9BACT</name>
<organism evidence="2">
    <name type="scientific">uncultured Thermomicrobiales bacterium</name>
    <dbReference type="NCBI Taxonomy" id="1645740"/>
    <lineage>
        <taxon>Bacteria</taxon>
        <taxon>Pseudomonadati</taxon>
        <taxon>Thermomicrobiota</taxon>
        <taxon>Thermomicrobia</taxon>
        <taxon>Thermomicrobiales</taxon>
        <taxon>environmental samples</taxon>
    </lineage>
</organism>
<feature type="compositionally biased region" description="Basic and acidic residues" evidence="1">
    <location>
        <begin position="12"/>
        <end position="21"/>
    </location>
</feature>
<dbReference type="EMBL" id="CADCWH010000212">
    <property type="protein sequence ID" value="CAA9556729.1"/>
    <property type="molecule type" value="Genomic_DNA"/>
</dbReference>
<gene>
    <name evidence="2" type="ORF">AVDCRST_MAG70-1344</name>
</gene>
<proteinExistence type="predicted"/>
<reference evidence="2" key="1">
    <citation type="submission" date="2020-02" db="EMBL/GenBank/DDBJ databases">
        <authorList>
            <person name="Meier V. D."/>
        </authorList>
    </citation>
    <scope>NUCLEOTIDE SEQUENCE</scope>
    <source>
        <strain evidence="2">AVDCRST_MAG70</strain>
    </source>
</reference>
<evidence type="ECO:0000256" key="1">
    <source>
        <dbReference type="SAM" id="MobiDB-lite"/>
    </source>
</evidence>
<sequence>MTTPSRPAAGEPWDRSDRETPDPVQVGGEVPLEPMSDDEILAANEQYLDDADAIVGPERAHRVLDTYVSELAADRESDRDTRVPERLVRVARPPRRDRPS</sequence>
<feature type="region of interest" description="Disordered" evidence="1">
    <location>
        <begin position="1"/>
        <end position="34"/>
    </location>
</feature>